<accession>A0A428YA03</accession>
<evidence type="ECO:0000259" key="5">
    <source>
        <dbReference type="SMART" id="SM00062"/>
    </source>
</evidence>
<dbReference type="PANTHER" id="PTHR30024">
    <property type="entry name" value="ALIPHATIC SULFONATES-BINDING PROTEIN-RELATED"/>
    <property type="match status" value="1"/>
</dbReference>
<feature type="domain" description="Solute-binding protein family 3/N-terminal" evidence="5">
    <location>
        <begin position="37"/>
        <end position="264"/>
    </location>
</feature>
<dbReference type="Pfam" id="PF09084">
    <property type="entry name" value="NMT1"/>
    <property type="match status" value="1"/>
</dbReference>
<dbReference type="SMART" id="SM00062">
    <property type="entry name" value="PBPb"/>
    <property type="match status" value="1"/>
</dbReference>
<keyword evidence="3 4" id="KW-0732">Signal</keyword>
<reference evidence="6 7" key="1">
    <citation type="submission" date="2018-05" db="EMBL/GenBank/DDBJ databases">
        <title>Evolution of GPA BGCs.</title>
        <authorList>
            <person name="Waglechner N."/>
            <person name="Wright G.D."/>
        </authorList>
    </citation>
    <scope>NUCLEOTIDE SEQUENCE [LARGE SCALE GENOMIC DNA]</scope>
    <source>
        <strain evidence="6 7">A82846</strain>
    </source>
</reference>
<organism evidence="6 7">
    <name type="scientific">Kibdelosporangium aridum</name>
    <dbReference type="NCBI Taxonomy" id="2030"/>
    <lineage>
        <taxon>Bacteria</taxon>
        <taxon>Bacillati</taxon>
        <taxon>Actinomycetota</taxon>
        <taxon>Actinomycetes</taxon>
        <taxon>Pseudonocardiales</taxon>
        <taxon>Pseudonocardiaceae</taxon>
        <taxon>Kibdelosporangium</taxon>
    </lineage>
</organism>
<dbReference type="PANTHER" id="PTHR30024:SF47">
    <property type="entry name" value="TAURINE-BINDING PERIPLASMIC PROTEIN"/>
    <property type="match status" value="1"/>
</dbReference>
<feature type="signal peptide" evidence="4">
    <location>
        <begin position="1"/>
        <end position="20"/>
    </location>
</feature>
<evidence type="ECO:0000256" key="4">
    <source>
        <dbReference type="SAM" id="SignalP"/>
    </source>
</evidence>
<name>A0A428YA03_KIBAR</name>
<dbReference type="Proteomes" id="UP000287547">
    <property type="component" value="Unassembled WGS sequence"/>
</dbReference>
<dbReference type="PROSITE" id="PS51257">
    <property type="entry name" value="PROKAR_LIPOPROTEIN"/>
    <property type="match status" value="1"/>
</dbReference>
<comment type="subcellular location">
    <subcellularLocation>
        <location evidence="1">Periplasm</location>
    </subcellularLocation>
</comment>
<dbReference type="SUPFAM" id="SSF53850">
    <property type="entry name" value="Periplasmic binding protein-like II"/>
    <property type="match status" value="1"/>
</dbReference>
<dbReference type="InterPro" id="IPR015168">
    <property type="entry name" value="SsuA/THI5"/>
</dbReference>
<evidence type="ECO:0000256" key="3">
    <source>
        <dbReference type="ARBA" id="ARBA00022729"/>
    </source>
</evidence>
<evidence type="ECO:0000256" key="2">
    <source>
        <dbReference type="ARBA" id="ARBA00010742"/>
    </source>
</evidence>
<dbReference type="EMBL" id="QHKI01000097">
    <property type="protein sequence ID" value="RSM64415.1"/>
    <property type="molecule type" value="Genomic_DNA"/>
</dbReference>
<comment type="similarity">
    <text evidence="2">Belongs to the bacterial solute-binding protein SsuA/TauA family.</text>
</comment>
<gene>
    <name evidence="6" type="ORF">DMH04_51510</name>
</gene>
<comment type="caution">
    <text evidence="6">The sequence shown here is derived from an EMBL/GenBank/DDBJ whole genome shotgun (WGS) entry which is preliminary data.</text>
</comment>
<sequence>MGWLQRSGRLVALLMTVVMAAACTGSDSGHPAPEKASIKLGVLPVLGAAPVFLAAEKGFFAAEGLKVEFVTIQGAGAAVGSMASGDLDLVFGNYVSFFAAQAKKTAEVRFVADGYSANPRTWMVLVAKDSPLRKPADISGKRVAVTTVNSLAELTIRSVLTSTGQNLNSPNFVEMPYTAMGEALKNRTVDAALLSEPYITDVSKRYGAVPLFDAAAGATADIPISGYATSEKFANENPNTVAAFQRALSRGVQVALTDRNEVEKSIRGYAGVDQQTAALTALVGFPIGLDPKRLQRVCDLMFSYGELTTRIEARPMILSGALSKSLLSQ</sequence>
<evidence type="ECO:0000313" key="7">
    <source>
        <dbReference type="Proteomes" id="UP000287547"/>
    </source>
</evidence>
<feature type="chain" id="PRO_5038554187" evidence="4">
    <location>
        <begin position="21"/>
        <end position="329"/>
    </location>
</feature>
<evidence type="ECO:0000256" key="1">
    <source>
        <dbReference type="ARBA" id="ARBA00004418"/>
    </source>
</evidence>
<dbReference type="AlphaFoldDB" id="A0A428YA03"/>
<dbReference type="Gene3D" id="3.40.190.10">
    <property type="entry name" value="Periplasmic binding protein-like II"/>
    <property type="match status" value="2"/>
</dbReference>
<proteinExistence type="inferred from homology"/>
<protein>
    <submittedName>
        <fullName evidence="6">Thiamine biosynthesis protein</fullName>
    </submittedName>
</protein>
<dbReference type="InterPro" id="IPR001638">
    <property type="entry name" value="Solute-binding_3/MltF_N"/>
</dbReference>
<dbReference type="GO" id="GO:0042597">
    <property type="term" value="C:periplasmic space"/>
    <property type="evidence" value="ECO:0007669"/>
    <property type="project" value="UniProtKB-SubCell"/>
</dbReference>
<evidence type="ECO:0000313" key="6">
    <source>
        <dbReference type="EMBL" id="RSM64415.1"/>
    </source>
</evidence>